<dbReference type="InterPro" id="IPR000836">
    <property type="entry name" value="PRTase_dom"/>
</dbReference>
<dbReference type="SUPFAM" id="SSF53271">
    <property type="entry name" value="PRTase-like"/>
    <property type="match status" value="1"/>
</dbReference>
<proteinExistence type="inferred from homology"/>
<comment type="caution">
    <text evidence="2">The sequence shown here is derived from an EMBL/GenBank/DDBJ whole genome shotgun (WGS) entry which is preliminary data.</text>
</comment>
<dbReference type="InterPro" id="IPR051910">
    <property type="entry name" value="ComF/GntX_DNA_util-trans"/>
</dbReference>
<organism evidence="2 3">
    <name type="scientific">Paenibacillus solisilvae</name>
    <dbReference type="NCBI Taxonomy" id="2486751"/>
    <lineage>
        <taxon>Bacteria</taxon>
        <taxon>Bacillati</taxon>
        <taxon>Bacillota</taxon>
        <taxon>Bacilli</taxon>
        <taxon>Bacillales</taxon>
        <taxon>Paenibacillaceae</taxon>
        <taxon>Paenibacillus</taxon>
    </lineage>
</organism>
<evidence type="ECO:0000313" key="3">
    <source>
        <dbReference type="Proteomes" id="UP001596047"/>
    </source>
</evidence>
<dbReference type="EMBL" id="JBHSOW010000115">
    <property type="protein sequence ID" value="MFC5653083.1"/>
    <property type="molecule type" value="Genomic_DNA"/>
</dbReference>
<dbReference type="CDD" id="cd06223">
    <property type="entry name" value="PRTases_typeI"/>
    <property type="match status" value="1"/>
</dbReference>
<keyword evidence="3" id="KW-1185">Reference proteome</keyword>
<gene>
    <name evidence="2" type="ORF">ACFPYJ_29035</name>
</gene>
<dbReference type="Proteomes" id="UP001596047">
    <property type="component" value="Unassembled WGS sequence"/>
</dbReference>
<dbReference type="InterPro" id="IPR029057">
    <property type="entry name" value="PRTase-like"/>
</dbReference>
<name>A0ABW0W4F4_9BACL</name>
<dbReference type="RefSeq" id="WP_379191738.1">
    <property type="nucleotide sequence ID" value="NZ_JBHSOW010000115.1"/>
</dbReference>
<protein>
    <submittedName>
        <fullName evidence="2">ComF family protein</fullName>
    </submittedName>
</protein>
<dbReference type="Gene3D" id="3.40.50.2020">
    <property type="match status" value="1"/>
</dbReference>
<comment type="similarity">
    <text evidence="1">Belongs to the ComF/GntX family.</text>
</comment>
<accession>A0ABW0W4F4</accession>
<evidence type="ECO:0000256" key="1">
    <source>
        <dbReference type="ARBA" id="ARBA00008007"/>
    </source>
</evidence>
<dbReference type="PANTHER" id="PTHR47505">
    <property type="entry name" value="DNA UTILIZATION PROTEIN YHGH"/>
    <property type="match status" value="1"/>
</dbReference>
<dbReference type="PANTHER" id="PTHR47505:SF1">
    <property type="entry name" value="DNA UTILIZATION PROTEIN YHGH"/>
    <property type="match status" value="1"/>
</dbReference>
<evidence type="ECO:0000313" key="2">
    <source>
        <dbReference type="EMBL" id="MFC5653083.1"/>
    </source>
</evidence>
<reference evidence="3" key="1">
    <citation type="journal article" date="2019" name="Int. J. Syst. Evol. Microbiol.">
        <title>The Global Catalogue of Microorganisms (GCM) 10K type strain sequencing project: providing services to taxonomists for standard genome sequencing and annotation.</title>
        <authorList>
            <consortium name="The Broad Institute Genomics Platform"/>
            <consortium name="The Broad Institute Genome Sequencing Center for Infectious Disease"/>
            <person name="Wu L."/>
            <person name="Ma J."/>
        </authorList>
    </citation>
    <scope>NUCLEOTIDE SEQUENCE [LARGE SCALE GENOMIC DNA]</scope>
    <source>
        <strain evidence="3">CGMCC 1.3240</strain>
    </source>
</reference>
<sequence>MTAFWSKLQETLPKAIGSMSALLSPSSRACSICGRSGRGAPSSNNLPLCTACSRAIPWITRIMCPICGRAEQCTDCSRRTDTSFLLNRSAVRYDSTIRHWLAMYKYRGHEALEPLLGEMLAAAYQRMMRDLLMRDASHRFDAIIPVPVSEERRIERGFNQAERLASYLAEQVNLPVHEVLVRMRHSAKQSFKTRGARLLDSRNLFAVDHSSFLFMLEQIRQGSTQLAAKRSSAASREKLADDLNSPAHRPVRFLIIDDIYTTGSTVNACAAALSRSFRTTLPDVQAEIFILTLARS</sequence>